<proteinExistence type="inferred from homology"/>
<comment type="similarity">
    <text evidence="4">Belongs to the PyrI family.</text>
</comment>
<dbReference type="HAMAP" id="MF_00002">
    <property type="entry name" value="Asp_carb_tr_reg"/>
    <property type="match status" value="1"/>
</dbReference>
<feature type="binding site" evidence="4">
    <location>
        <position position="134"/>
    </location>
    <ligand>
        <name>Zn(2+)</name>
        <dbReference type="ChEBI" id="CHEBI:29105"/>
    </ligand>
</feature>
<keyword evidence="3 4" id="KW-0665">Pyrimidine biosynthesis</keyword>
<protein>
    <recommendedName>
        <fullName evidence="4">Aspartate carbamoyltransferase regulatory chain</fullName>
    </recommendedName>
</protein>
<evidence type="ECO:0000313" key="7">
    <source>
        <dbReference type="EMBL" id="AVQ40331.1"/>
    </source>
</evidence>
<dbReference type="GO" id="GO:0006221">
    <property type="term" value="P:pyrimidine nucleotide biosynthetic process"/>
    <property type="evidence" value="ECO:0007669"/>
    <property type="project" value="UniProtKB-UniRule"/>
</dbReference>
<evidence type="ECO:0000256" key="3">
    <source>
        <dbReference type="ARBA" id="ARBA00022975"/>
    </source>
</evidence>
<feature type="binding site" evidence="4">
    <location>
        <position position="102"/>
    </location>
    <ligand>
        <name>Zn(2+)</name>
        <dbReference type="ChEBI" id="CHEBI:29105"/>
    </ligand>
</feature>
<dbReference type="InterPro" id="IPR036793">
    <property type="entry name" value="Asp_carbatrfase_reg_N_sf"/>
</dbReference>
<evidence type="ECO:0000259" key="6">
    <source>
        <dbReference type="Pfam" id="PF02748"/>
    </source>
</evidence>
<accession>A0ABC8CY70</accession>
<dbReference type="SUPFAM" id="SSF54893">
    <property type="entry name" value="Aspartate carbamoyltransferase, Regulatory-chain, N-terminal domain"/>
    <property type="match status" value="1"/>
</dbReference>
<dbReference type="PANTHER" id="PTHR35805">
    <property type="entry name" value="ASPARTATE CARBAMOYLTRANSFERASE REGULATORY CHAIN"/>
    <property type="match status" value="1"/>
</dbReference>
<dbReference type="SUPFAM" id="SSF57825">
    <property type="entry name" value="Aspartate carbamoyltransferase, Regulatory-chain, C-terminal domain"/>
    <property type="match status" value="1"/>
</dbReference>
<name>A0ABC8CY70_CLOBO</name>
<dbReference type="Pfam" id="PF01948">
    <property type="entry name" value="PyrI"/>
    <property type="match status" value="1"/>
</dbReference>
<gene>
    <name evidence="4" type="primary">pyrI</name>
    <name evidence="7" type="ORF">C7M56_17230</name>
</gene>
<feature type="binding site" evidence="4">
    <location>
        <position position="107"/>
    </location>
    <ligand>
        <name>Zn(2+)</name>
        <dbReference type="ChEBI" id="CHEBI:29105"/>
    </ligand>
</feature>
<dbReference type="RefSeq" id="WP_159035952.1">
    <property type="nucleotide sequence ID" value="NZ_CP027777.1"/>
</dbReference>
<evidence type="ECO:0000256" key="1">
    <source>
        <dbReference type="ARBA" id="ARBA00022723"/>
    </source>
</evidence>
<dbReference type="EMBL" id="CP027777">
    <property type="protein sequence ID" value="AVQ40331.1"/>
    <property type="molecule type" value="Genomic_DNA"/>
</dbReference>
<sequence length="146" mass="16759">MLTINSIKNGIVIDHIQAGHGIKIFKYLGLEEADYRVALIMNAESSKLGKKDIIKIENIMEIDYKVLGFIDPTITIDVIENEIIKEKIKLELPQTIENVIKCKNPRCITSIENYIPDEFYLVDEENGEYRCKYCDEIYSGGDINKL</sequence>
<dbReference type="Pfam" id="PF02748">
    <property type="entry name" value="PyrI_C"/>
    <property type="match status" value="1"/>
</dbReference>
<dbReference type="Proteomes" id="UP000240615">
    <property type="component" value="Chromosome"/>
</dbReference>
<feature type="binding site" evidence="4">
    <location>
        <position position="131"/>
    </location>
    <ligand>
        <name>Zn(2+)</name>
        <dbReference type="ChEBI" id="CHEBI:29105"/>
    </ligand>
</feature>
<dbReference type="NCBIfam" id="NF002063">
    <property type="entry name" value="PRK00893.1-3"/>
    <property type="match status" value="1"/>
</dbReference>
<evidence type="ECO:0000313" key="8">
    <source>
        <dbReference type="Proteomes" id="UP000240615"/>
    </source>
</evidence>
<keyword evidence="1 4" id="KW-0479">Metal-binding</keyword>
<dbReference type="PANTHER" id="PTHR35805:SF1">
    <property type="entry name" value="ASPARTATE CARBAMOYLTRANSFERASE REGULATORY CHAIN"/>
    <property type="match status" value="1"/>
</dbReference>
<dbReference type="Gene3D" id="3.30.70.140">
    <property type="entry name" value="Aspartate carbamoyltransferase regulatory subunit, N-terminal domain"/>
    <property type="match status" value="1"/>
</dbReference>
<comment type="cofactor">
    <cofactor evidence="4">
        <name>Zn(2+)</name>
        <dbReference type="ChEBI" id="CHEBI:29105"/>
    </cofactor>
    <text evidence="4">Binds 1 zinc ion per subunit.</text>
</comment>
<dbReference type="InterPro" id="IPR036792">
    <property type="entry name" value="Asp_carbatrfase_reg_C_sf"/>
</dbReference>
<feature type="domain" description="Aspartate carbamoyltransferase regulatory subunit N-terminal" evidence="5">
    <location>
        <begin position="2"/>
        <end position="90"/>
    </location>
</feature>
<dbReference type="InterPro" id="IPR020545">
    <property type="entry name" value="Asp_carbamoyltransf_reg_N"/>
</dbReference>
<dbReference type="AlphaFoldDB" id="A0ABC8CY70"/>
<keyword evidence="2 4" id="KW-0862">Zinc</keyword>
<reference evidence="7 8" key="1">
    <citation type="submission" date="2018-01" db="EMBL/GenBank/DDBJ databases">
        <title>Genetic Diversity of Clostridium botulinum in seafood.</title>
        <authorList>
            <person name="Athira V."/>
            <person name="Arun Jyothi P.V."/>
            <person name="Lalitha K.V."/>
            <person name="Joseph T.C."/>
        </authorList>
    </citation>
    <scope>NUCLEOTIDE SEQUENCE [LARGE SCALE GENOMIC DNA]</scope>
    <source>
        <strain evidence="7 8">Mfbjulcb8</strain>
    </source>
</reference>
<evidence type="ECO:0000256" key="2">
    <source>
        <dbReference type="ARBA" id="ARBA00022833"/>
    </source>
</evidence>
<feature type="domain" description="Aspartate carbamoyltransferase regulatory subunit C-terminal" evidence="6">
    <location>
        <begin position="95"/>
        <end position="143"/>
    </location>
</feature>
<dbReference type="InterPro" id="IPR020542">
    <property type="entry name" value="Asp_carbamoyltrfase_reg_C"/>
</dbReference>
<organism evidence="7 8">
    <name type="scientific">Clostridium botulinum</name>
    <dbReference type="NCBI Taxonomy" id="1491"/>
    <lineage>
        <taxon>Bacteria</taxon>
        <taxon>Bacillati</taxon>
        <taxon>Bacillota</taxon>
        <taxon>Clostridia</taxon>
        <taxon>Eubacteriales</taxon>
        <taxon>Clostridiaceae</taxon>
        <taxon>Clostridium</taxon>
    </lineage>
</organism>
<comment type="subunit">
    <text evidence="4">Contains catalytic and regulatory chains.</text>
</comment>
<dbReference type="Gene3D" id="2.30.30.20">
    <property type="entry name" value="Aspartate carbamoyltransferase regulatory subunit, C-terminal domain"/>
    <property type="match status" value="1"/>
</dbReference>
<dbReference type="InterPro" id="IPR002801">
    <property type="entry name" value="Asp_carbamoylTrfase_reg"/>
</dbReference>
<comment type="function">
    <text evidence="4">Involved in allosteric regulation of aspartate carbamoyltransferase.</text>
</comment>
<evidence type="ECO:0000259" key="5">
    <source>
        <dbReference type="Pfam" id="PF01948"/>
    </source>
</evidence>
<evidence type="ECO:0000256" key="4">
    <source>
        <dbReference type="HAMAP-Rule" id="MF_00002"/>
    </source>
</evidence>
<dbReference type="GO" id="GO:0046872">
    <property type="term" value="F:metal ion binding"/>
    <property type="evidence" value="ECO:0007669"/>
    <property type="project" value="UniProtKB-KW"/>
</dbReference>